<evidence type="ECO:0000256" key="4">
    <source>
        <dbReference type="ARBA" id="ARBA00022968"/>
    </source>
</evidence>
<dbReference type="GO" id="GO:0036376">
    <property type="term" value="P:sodium ion export across plasma membrane"/>
    <property type="evidence" value="ECO:0007669"/>
    <property type="project" value="TreeGrafter"/>
</dbReference>
<dbReference type="Proteomes" id="UP000270296">
    <property type="component" value="Unassembled WGS sequence"/>
</dbReference>
<reference evidence="7 8" key="2">
    <citation type="submission" date="2018-11" db="EMBL/GenBank/DDBJ databases">
        <authorList>
            <consortium name="Pathogen Informatics"/>
        </authorList>
    </citation>
    <scope>NUCLEOTIDE SEQUENCE [LARGE SCALE GENOMIC DNA]</scope>
</reference>
<dbReference type="GO" id="GO:0006883">
    <property type="term" value="P:intracellular sodium ion homeostasis"/>
    <property type="evidence" value="ECO:0007669"/>
    <property type="project" value="TreeGrafter"/>
</dbReference>
<keyword evidence="6" id="KW-0472">Membrane</keyword>
<dbReference type="AlphaFoldDB" id="A0A183ID95"/>
<evidence type="ECO:0000313" key="9">
    <source>
        <dbReference type="WBParaSite" id="SBAD_0000166001-mRNA-1"/>
    </source>
</evidence>
<dbReference type="InterPro" id="IPR038702">
    <property type="entry name" value="Na/K_ATPase_sub_beta_sf"/>
</dbReference>
<protein>
    <submittedName>
        <fullName evidence="9">Sodium/potassium-transporting ATPase subunit beta</fullName>
    </submittedName>
</protein>
<dbReference type="GO" id="GO:0030007">
    <property type="term" value="P:intracellular potassium ion homeostasis"/>
    <property type="evidence" value="ECO:0007669"/>
    <property type="project" value="TreeGrafter"/>
</dbReference>
<keyword evidence="3" id="KW-0812">Transmembrane</keyword>
<dbReference type="GO" id="GO:0005890">
    <property type="term" value="C:sodium:potassium-exchanging ATPase complex"/>
    <property type="evidence" value="ECO:0007669"/>
    <property type="project" value="InterPro"/>
</dbReference>
<gene>
    <name evidence="7" type="ORF">SBAD_LOCUS1589</name>
</gene>
<organism evidence="9">
    <name type="scientific">Soboliphyme baturini</name>
    <dbReference type="NCBI Taxonomy" id="241478"/>
    <lineage>
        <taxon>Eukaryota</taxon>
        <taxon>Metazoa</taxon>
        <taxon>Ecdysozoa</taxon>
        <taxon>Nematoda</taxon>
        <taxon>Enoplea</taxon>
        <taxon>Dorylaimia</taxon>
        <taxon>Dioctophymatida</taxon>
        <taxon>Dioctophymatoidea</taxon>
        <taxon>Soboliphymatidae</taxon>
        <taxon>Soboliphyme</taxon>
    </lineage>
</organism>
<evidence type="ECO:0000313" key="8">
    <source>
        <dbReference type="Proteomes" id="UP000270296"/>
    </source>
</evidence>
<dbReference type="OrthoDB" id="5912413at2759"/>
<dbReference type="Gene3D" id="2.60.40.1660">
    <property type="entry name" value="Na, k-atpase alpha subunit"/>
    <property type="match status" value="1"/>
</dbReference>
<dbReference type="WBParaSite" id="SBAD_0000166001-mRNA-1">
    <property type="protein sequence ID" value="SBAD_0000166001-mRNA-1"/>
    <property type="gene ID" value="SBAD_0000166001"/>
</dbReference>
<dbReference type="PANTHER" id="PTHR11523">
    <property type="entry name" value="SODIUM/POTASSIUM-DEPENDENT ATPASE BETA SUBUNIT"/>
    <property type="match status" value="1"/>
</dbReference>
<dbReference type="Pfam" id="PF00287">
    <property type="entry name" value="Na_K-ATPase"/>
    <property type="match status" value="1"/>
</dbReference>
<dbReference type="InterPro" id="IPR000402">
    <property type="entry name" value="Na/K_ATPase_sub_beta"/>
</dbReference>
<evidence type="ECO:0000256" key="1">
    <source>
        <dbReference type="ARBA" id="ARBA00004606"/>
    </source>
</evidence>
<evidence type="ECO:0000256" key="3">
    <source>
        <dbReference type="ARBA" id="ARBA00022692"/>
    </source>
</evidence>
<dbReference type="GO" id="GO:1990573">
    <property type="term" value="P:potassium ion import across plasma membrane"/>
    <property type="evidence" value="ECO:0007669"/>
    <property type="project" value="TreeGrafter"/>
</dbReference>
<sequence length="280" mass="32267">MPARYEIVDEPESLEIIDDVYRGDLTIEDNAESTRSLEPIFPGAVGFRTVFYDPRWTPGQRKCCIGLYMVPDLESHDITFLFYSPFDNTISYDKYVSEIDDYLQVYRNYSREVIHKTCSNGDSCGFDLSWLGDNCTRANQYGFLTGNPCILFVLRNVHYWQPELNDTLKRLMTTVGSDRSFDSNHLPLTCRATVMSDGVETWDNMKYYPEAGFNITSFRGSDRSGLPPLVFLQLLEPHRMPELHFRCQIVADNIGSLLGIHTVEFEYSNPKIESYSMKND</sequence>
<comment type="subcellular location">
    <subcellularLocation>
        <location evidence="1">Membrane</location>
        <topology evidence="1">Single-pass type II membrane protein</topology>
    </subcellularLocation>
</comment>
<evidence type="ECO:0000256" key="6">
    <source>
        <dbReference type="ARBA" id="ARBA00023136"/>
    </source>
</evidence>
<dbReference type="GO" id="GO:0001671">
    <property type="term" value="F:ATPase activator activity"/>
    <property type="evidence" value="ECO:0007669"/>
    <property type="project" value="TreeGrafter"/>
</dbReference>
<proteinExistence type="inferred from homology"/>
<accession>A0A183ID95</accession>
<dbReference type="PANTHER" id="PTHR11523:SF28">
    <property type="entry name" value="NA_K-ATPASE BETA SUBUNIT ISOFORM 4-RELATED"/>
    <property type="match status" value="1"/>
</dbReference>
<keyword evidence="8" id="KW-1185">Reference proteome</keyword>
<comment type="similarity">
    <text evidence="2">Belongs to the X(+)/potassium ATPases subunit beta family.</text>
</comment>
<evidence type="ECO:0000256" key="5">
    <source>
        <dbReference type="ARBA" id="ARBA00022989"/>
    </source>
</evidence>
<evidence type="ECO:0000313" key="7">
    <source>
        <dbReference type="EMBL" id="VDO94821.1"/>
    </source>
</evidence>
<dbReference type="EMBL" id="UZAM01006877">
    <property type="protein sequence ID" value="VDO94821.1"/>
    <property type="molecule type" value="Genomic_DNA"/>
</dbReference>
<keyword evidence="4" id="KW-0735">Signal-anchor</keyword>
<name>A0A183ID95_9BILA</name>
<reference evidence="9" key="1">
    <citation type="submission" date="2016-06" db="UniProtKB">
        <authorList>
            <consortium name="WormBaseParasite"/>
        </authorList>
    </citation>
    <scope>IDENTIFICATION</scope>
</reference>
<evidence type="ECO:0000256" key="2">
    <source>
        <dbReference type="ARBA" id="ARBA00005876"/>
    </source>
</evidence>
<keyword evidence="5" id="KW-1133">Transmembrane helix</keyword>